<evidence type="ECO:0000313" key="1">
    <source>
        <dbReference type="EMBL" id="KAK3696304.1"/>
    </source>
</evidence>
<reference evidence="1" key="1">
    <citation type="submission" date="2023-07" db="EMBL/GenBank/DDBJ databases">
        <title>Black Yeasts Isolated from many extreme environments.</title>
        <authorList>
            <person name="Coleine C."/>
            <person name="Stajich J.E."/>
            <person name="Selbmann L."/>
        </authorList>
    </citation>
    <scope>NUCLEOTIDE SEQUENCE</scope>
    <source>
        <strain evidence="1">CCFEE 5714</strain>
    </source>
</reference>
<name>A0ACC3MJI3_9PEZI</name>
<sequence>MQRIVGRAELRSEGTSPSSSPDPGAVEELRTMTEFNITDPIGNTQNAEDSQGLEPQDEEIDFRLFAFPTQAVTAGDTGKTNRIRLRSPSIDNTRAGFVKPGRASSYYFSGALSVPDQKCLEEAAVTGDQVLMLSRLPRPGCSYSWKVLHLPAASQDKTMRQSHPSGFSALVDGAVSTKRKRAGKKYRIKLRIKHRQLQAQQEARKAEAEAKDIAEREKRTRRNREKKVKKRLRDKAKKGGPEADKPSDSELDVGD</sequence>
<proteinExistence type="predicted"/>
<evidence type="ECO:0000313" key="2">
    <source>
        <dbReference type="Proteomes" id="UP001281147"/>
    </source>
</evidence>
<accession>A0ACC3MJI3</accession>
<protein>
    <submittedName>
        <fullName evidence="1">Uncharacterized protein</fullName>
    </submittedName>
</protein>
<gene>
    <name evidence="1" type="ORF">LTR37_018040</name>
</gene>
<comment type="caution">
    <text evidence="1">The sequence shown here is derived from an EMBL/GenBank/DDBJ whole genome shotgun (WGS) entry which is preliminary data.</text>
</comment>
<keyword evidence="2" id="KW-1185">Reference proteome</keyword>
<dbReference type="Proteomes" id="UP001281147">
    <property type="component" value="Unassembled WGS sequence"/>
</dbReference>
<organism evidence="1 2">
    <name type="scientific">Vermiconidia calcicola</name>
    <dbReference type="NCBI Taxonomy" id="1690605"/>
    <lineage>
        <taxon>Eukaryota</taxon>
        <taxon>Fungi</taxon>
        <taxon>Dikarya</taxon>
        <taxon>Ascomycota</taxon>
        <taxon>Pezizomycotina</taxon>
        <taxon>Dothideomycetes</taxon>
        <taxon>Dothideomycetidae</taxon>
        <taxon>Mycosphaerellales</taxon>
        <taxon>Extremaceae</taxon>
        <taxon>Vermiconidia</taxon>
    </lineage>
</organism>
<dbReference type="EMBL" id="JAUTXU010000244">
    <property type="protein sequence ID" value="KAK3696304.1"/>
    <property type="molecule type" value="Genomic_DNA"/>
</dbReference>